<reference evidence="2" key="1">
    <citation type="journal article" date="2022" name="bioRxiv">
        <title>Sequencing and chromosome-scale assembly of the giantPleurodeles waltlgenome.</title>
        <authorList>
            <person name="Brown T."/>
            <person name="Elewa A."/>
            <person name="Iarovenko S."/>
            <person name="Subramanian E."/>
            <person name="Araus A.J."/>
            <person name="Petzold A."/>
            <person name="Susuki M."/>
            <person name="Suzuki K.-i.T."/>
            <person name="Hayashi T."/>
            <person name="Toyoda A."/>
            <person name="Oliveira C."/>
            <person name="Osipova E."/>
            <person name="Leigh N.D."/>
            <person name="Simon A."/>
            <person name="Yun M.H."/>
        </authorList>
    </citation>
    <scope>NUCLEOTIDE SEQUENCE</scope>
    <source>
        <strain evidence="2">20211129_DDA</strain>
        <tissue evidence="2">Liver</tissue>
    </source>
</reference>
<dbReference type="EMBL" id="JANPWB010000012">
    <property type="protein sequence ID" value="KAJ1118137.1"/>
    <property type="molecule type" value="Genomic_DNA"/>
</dbReference>
<protein>
    <submittedName>
        <fullName evidence="2">Uncharacterized protein</fullName>
    </submittedName>
</protein>
<dbReference type="AlphaFoldDB" id="A0AAV7NQ07"/>
<dbReference type="Proteomes" id="UP001066276">
    <property type="component" value="Chromosome 8"/>
</dbReference>
<evidence type="ECO:0000313" key="3">
    <source>
        <dbReference type="Proteomes" id="UP001066276"/>
    </source>
</evidence>
<proteinExistence type="predicted"/>
<evidence type="ECO:0000256" key="1">
    <source>
        <dbReference type="SAM" id="MobiDB-lite"/>
    </source>
</evidence>
<organism evidence="2 3">
    <name type="scientific">Pleurodeles waltl</name>
    <name type="common">Iberian ribbed newt</name>
    <dbReference type="NCBI Taxonomy" id="8319"/>
    <lineage>
        <taxon>Eukaryota</taxon>
        <taxon>Metazoa</taxon>
        <taxon>Chordata</taxon>
        <taxon>Craniata</taxon>
        <taxon>Vertebrata</taxon>
        <taxon>Euteleostomi</taxon>
        <taxon>Amphibia</taxon>
        <taxon>Batrachia</taxon>
        <taxon>Caudata</taxon>
        <taxon>Salamandroidea</taxon>
        <taxon>Salamandridae</taxon>
        <taxon>Pleurodelinae</taxon>
        <taxon>Pleurodeles</taxon>
    </lineage>
</organism>
<sequence length="120" mass="12722">MRQKSGTGSTDNRASPKGEASNHEATQGPSSVNPPRPLRTRQPGQARLHAPLGLNGAAAQAARTPAAHLLFGGPISNTTQKAPPARPQLLSGHQWRHRLGSPRRRAPNRLRPRPSASTAS</sequence>
<feature type="region of interest" description="Disordered" evidence="1">
    <location>
        <begin position="1"/>
        <end position="120"/>
    </location>
</feature>
<evidence type="ECO:0000313" key="2">
    <source>
        <dbReference type="EMBL" id="KAJ1118137.1"/>
    </source>
</evidence>
<accession>A0AAV7NQ07</accession>
<gene>
    <name evidence="2" type="ORF">NDU88_006332</name>
</gene>
<keyword evidence="3" id="KW-1185">Reference proteome</keyword>
<comment type="caution">
    <text evidence="2">The sequence shown here is derived from an EMBL/GenBank/DDBJ whole genome shotgun (WGS) entry which is preliminary data.</text>
</comment>
<feature type="compositionally biased region" description="Low complexity" evidence="1">
    <location>
        <begin position="57"/>
        <end position="67"/>
    </location>
</feature>
<name>A0AAV7NQ07_PLEWA</name>
<feature type="compositionally biased region" description="Polar residues" evidence="1">
    <location>
        <begin position="1"/>
        <end position="13"/>
    </location>
</feature>
<feature type="compositionally biased region" description="Basic residues" evidence="1">
    <location>
        <begin position="94"/>
        <end position="112"/>
    </location>
</feature>